<gene>
    <name evidence="4" type="ORF">GOQ30_12350</name>
</gene>
<protein>
    <submittedName>
        <fullName evidence="4">PH domain-containing protein</fullName>
    </submittedName>
</protein>
<dbReference type="RefSeq" id="WP_140998323.1">
    <property type="nucleotide sequence ID" value="NZ_VDCZ01000009.1"/>
</dbReference>
<sequence length="207" mass="23799">MEDFTNKTLNISALPKFEETQLQPLEKKYFFVMVLQRSLFYMMLLGVLLVIYFMNSKDSFLEDKLMYFLGIWSFLVLFGILYLRISFTKKGFALREHDVIFKSGVVSETTVIVTNNRVQHVALHQGLLSRYFGLASIELFTAGGSSSDLKINGLLLEDAKKIKESVSEKIIEITEEFKEEAPTYDSLTNEALQLEGDNKEDNETKEF</sequence>
<comment type="caution">
    <text evidence="4">The sequence shown here is derived from an EMBL/GenBank/DDBJ whole genome shotgun (WGS) entry which is preliminary data.</text>
</comment>
<feature type="transmembrane region" description="Helical" evidence="2">
    <location>
        <begin position="65"/>
        <end position="85"/>
    </location>
</feature>
<evidence type="ECO:0000256" key="1">
    <source>
        <dbReference type="SAM" id="MobiDB-lite"/>
    </source>
</evidence>
<feature type="domain" description="YdbS-like PH" evidence="3">
    <location>
        <begin position="91"/>
        <end position="164"/>
    </location>
</feature>
<feature type="transmembrane region" description="Helical" evidence="2">
    <location>
        <begin position="29"/>
        <end position="53"/>
    </location>
</feature>
<feature type="compositionally biased region" description="Basic and acidic residues" evidence="1">
    <location>
        <begin position="196"/>
        <end position="207"/>
    </location>
</feature>
<keyword evidence="5" id="KW-1185">Reference proteome</keyword>
<evidence type="ECO:0000313" key="4">
    <source>
        <dbReference type="EMBL" id="MVO09953.1"/>
    </source>
</evidence>
<evidence type="ECO:0000259" key="3">
    <source>
        <dbReference type="Pfam" id="PF03703"/>
    </source>
</evidence>
<proteinExistence type="predicted"/>
<keyword evidence="2" id="KW-0812">Transmembrane</keyword>
<keyword evidence="2" id="KW-1133">Transmembrane helix</keyword>
<accession>A0A6I4ISW7</accession>
<evidence type="ECO:0000256" key="2">
    <source>
        <dbReference type="SAM" id="Phobius"/>
    </source>
</evidence>
<name>A0A6I4ISW7_9FLAO</name>
<organism evidence="4 5">
    <name type="scientific">Flavobacterium profundi</name>
    <dbReference type="NCBI Taxonomy" id="1774945"/>
    <lineage>
        <taxon>Bacteria</taxon>
        <taxon>Pseudomonadati</taxon>
        <taxon>Bacteroidota</taxon>
        <taxon>Flavobacteriia</taxon>
        <taxon>Flavobacteriales</taxon>
        <taxon>Flavobacteriaceae</taxon>
        <taxon>Flavobacterium</taxon>
    </lineage>
</organism>
<dbReference type="OrthoDB" id="1524472at2"/>
<dbReference type="Proteomes" id="UP000431264">
    <property type="component" value="Unassembled WGS sequence"/>
</dbReference>
<dbReference type="AlphaFoldDB" id="A0A6I4ISW7"/>
<reference evidence="5" key="1">
    <citation type="submission" date="2019-05" db="EMBL/GenBank/DDBJ databases">
        <title>Flavobacterium profundi sp. nov., isolated from a deep-sea seamount.</title>
        <authorList>
            <person name="Zhang D.-C."/>
        </authorList>
    </citation>
    <scope>NUCLEOTIDE SEQUENCE [LARGE SCALE GENOMIC DNA]</scope>
    <source>
        <strain evidence="5">TP390</strain>
    </source>
</reference>
<feature type="region of interest" description="Disordered" evidence="1">
    <location>
        <begin position="182"/>
        <end position="207"/>
    </location>
</feature>
<dbReference type="InterPro" id="IPR005182">
    <property type="entry name" value="YdbS-like_PH"/>
</dbReference>
<dbReference type="PANTHER" id="PTHR34473:SF2">
    <property type="entry name" value="UPF0699 TRANSMEMBRANE PROTEIN YDBT"/>
    <property type="match status" value="1"/>
</dbReference>
<dbReference type="EMBL" id="WQLW01000009">
    <property type="protein sequence ID" value="MVO09953.1"/>
    <property type="molecule type" value="Genomic_DNA"/>
</dbReference>
<evidence type="ECO:0000313" key="5">
    <source>
        <dbReference type="Proteomes" id="UP000431264"/>
    </source>
</evidence>
<keyword evidence="2" id="KW-0472">Membrane</keyword>
<dbReference type="Pfam" id="PF03703">
    <property type="entry name" value="bPH_2"/>
    <property type="match status" value="1"/>
</dbReference>
<dbReference type="PANTHER" id="PTHR34473">
    <property type="entry name" value="UPF0699 TRANSMEMBRANE PROTEIN YDBS"/>
    <property type="match status" value="1"/>
</dbReference>